<dbReference type="Proteomes" id="UP000194798">
    <property type="component" value="Unassembled WGS sequence"/>
</dbReference>
<dbReference type="PANTHER" id="PTHR46382:SF1">
    <property type="entry name" value="PHOSPHATIDATE CYTIDYLYLTRANSFERASE"/>
    <property type="match status" value="1"/>
</dbReference>
<evidence type="ECO:0000256" key="4">
    <source>
        <dbReference type="ARBA" id="ARBA00005189"/>
    </source>
</evidence>
<keyword evidence="17" id="KW-1208">Phospholipid metabolism</keyword>
<feature type="transmembrane region" description="Helical" evidence="19">
    <location>
        <begin position="259"/>
        <end position="276"/>
    </location>
</feature>
<organism evidence="20 21">
    <name type="scientific">Thioflexithrix psekupsensis</name>
    <dbReference type="NCBI Taxonomy" id="1570016"/>
    <lineage>
        <taxon>Bacteria</taxon>
        <taxon>Pseudomonadati</taxon>
        <taxon>Pseudomonadota</taxon>
        <taxon>Gammaproteobacteria</taxon>
        <taxon>Thiotrichales</taxon>
        <taxon>Thioflexithrix</taxon>
    </lineage>
</organism>
<dbReference type="EC" id="2.7.7.41" evidence="6 18"/>
<feature type="transmembrane region" description="Helical" evidence="19">
    <location>
        <begin position="7"/>
        <end position="23"/>
    </location>
</feature>
<keyword evidence="11 18" id="KW-0812">Transmembrane</keyword>
<evidence type="ECO:0000313" key="20">
    <source>
        <dbReference type="EMBL" id="OUD15734.1"/>
    </source>
</evidence>
<comment type="pathway">
    <text evidence="3 18">Phospholipid metabolism; CDP-diacylglycerol biosynthesis; CDP-diacylglycerol from sn-glycerol 3-phosphate: step 3/3.</text>
</comment>
<keyword evidence="16" id="KW-0594">Phospholipid biosynthesis</keyword>
<keyword evidence="12 18" id="KW-0548">Nucleotidyltransferase</keyword>
<name>A0A251XBM8_9GAMM</name>
<dbReference type="Pfam" id="PF01148">
    <property type="entry name" value="CTP_transf_1"/>
    <property type="match status" value="1"/>
</dbReference>
<dbReference type="OrthoDB" id="9799199at2"/>
<evidence type="ECO:0000256" key="11">
    <source>
        <dbReference type="ARBA" id="ARBA00022692"/>
    </source>
</evidence>
<evidence type="ECO:0000256" key="16">
    <source>
        <dbReference type="ARBA" id="ARBA00023209"/>
    </source>
</evidence>
<keyword evidence="13 19" id="KW-1133">Transmembrane helix</keyword>
<evidence type="ECO:0000256" key="18">
    <source>
        <dbReference type="RuleBase" id="RU003938"/>
    </source>
</evidence>
<evidence type="ECO:0000256" key="14">
    <source>
        <dbReference type="ARBA" id="ARBA00023098"/>
    </source>
</evidence>
<evidence type="ECO:0000256" key="19">
    <source>
        <dbReference type="SAM" id="Phobius"/>
    </source>
</evidence>
<proteinExistence type="inferred from homology"/>
<keyword evidence="9" id="KW-0444">Lipid biosynthesis</keyword>
<keyword evidence="21" id="KW-1185">Reference proteome</keyword>
<keyword evidence="15 19" id="KW-0472">Membrane</keyword>
<keyword evidence="10 18" id="KW-0808">Transferase</keyword>
<evidence type="ECO:0000256" key="8">
    <source>
        <dbReference type="ARBA" id="ARBA00022475"/>
    </source>
</evidence>
<keyword evidence="14" id="KW-0443">Lipid metabolism</keyword>
<evidence type="ECO:0000256" key="9">
    <source>
        <dbReference type="ARBA" id="ARBA00022516"/>
    </source>
</evidence>
<evidence type="ECO:0000256" key="15">
    <source>
        <dbReference type="ARBA" id="ARBA00023136"/>
    </source>
</evidence>
<dbReference type="InterPro" id="IPR000374">
    <property type="entry name" value="PC_trans"/>
</dbReference>
<dbReference type="PROSITE" id="PS01315">
    <property type="entry name" value="CDS"/>
    <property type="match status" value="1"/>
</dbReference>
<evidence type="ECO:0000313" key="21">
    <source>
        <dbReference type="Proteomes" id="UP000194798"/>
    </source>
</evidence>
<reference evidence="20 21" key="1">
    <citation type="submission" date="2016-12" db="EMBL/GenBank/DDBJ databases">
        <title>Thioflexothrix psekupsii D3 genome sequencing and assembly.</title>
        <authorList>
            <person name="Fomenkov A."/>
            <person name="Vincze T."/>
            <person name="Grabovich M."/>
            <person name="Anton B.P."/>
            <person name="Dubinina G."/>
            <person name="Orlova M."/>
            <person name="Belousova E."/>
            <person name="Roberts R.J."/>
        </authorList>
    </citation>
    <scope>NUCLEOTIDE SEQUENCE [LARGE SCALE GENOMIC DNA]</scope>
    <source>
        <strain evidence="20">D3</strain>
    </source>
</reference>
<evidence type="ECO:0000256" key="5">
    <source>
        <dbReference type="ARBA" id="ARBA00010185"/>
    </source>
</evidence>
<comment type="caution">
    <text evidence="20">The sequence shown here is derived from an EMBL/GenBank/DDBJ whole genome shotgun (WGS) entry which is preliminary data.</text>
</comment>
<comment type="pathway">
    <text evidence="4">Lipid metabolism.</text>
</comment>
<dbReference type="AlphaFoldDB" id="A0A251XBM8"/>
<evidence type="ECO:0000256" key="2">
    <source>
        <dbReference type="ARBA" id="ARBA00004651"/>
    </source>
</evidence>
<comment type="subcellular location">
    <subcellularLocation>
        <location evidence="2">Cell membrane</location>
        <topology evidence="2">Multi-pass membrane protein</topology>
    </subcellularLocation>
</comment>
<feature type="transmembrane region" description="Helical" evidence="19">
    <location>
        <begin position="141"/>
        <end position="160"/>
    </location>
</feature>
<dbReference type="PANTHER" id="PTHR46382">
    <property type="entry name" value="PHOSPHATIDATE CYTIDYLYLTRANSFERASE"/>
    <property type="match status" value="1"/>
</dbReference>
<keyword evidence="8" id="KW-1003">Cell membrane</keyword>
<evidence type="ECO:0000256" key="13">
    <source>
        <dbReference type="ARBA" id="ARBA00022989"/>
    </source>
</evidence>
<evidence type="ECO:0000256" key="3">
    <source>
        <dbReference type="ARBA" id="ARBA00005119"/>
    </source>
</evidence>
<feature type="transmembrane region" description="Helical" evidence="19">
    <location>
        <begin position="79"/>
        <end position="100"/>
    </location>
</feature>
<dbReference type="RefSeq" id="WP_086487334.1">
    <property type="nucleotide sequence ID" value="NZ_MSLT01000006.1"/>
</dbReference>
<evidence type="ECO:0000256" key="6">
    <source>
        <dbReference type="ARBA" id="ARBA00012487"/>
    </source>
</evidence>
<feature type="transmembrane region" description="Helical" evidence="19">
    <location>
        <begin position="56"/>
        <end position="73"/>
    </location>
</feature>
<sequence>MLKRRLLTAALLIILIVLEILYLNSTTLAVIFAIVVALSAWEWAGLSGYLARAQRIGYVAIVLFLLILVYSAHSFWPTAITVFLLSAAVLWWLIAAYWVLRYQQQCDLLPNSSPLRAWLGGVVLIPSWLAVYQLHQQYGEYWVLFLFVLIWGADTGAYAAGRLWGRHKLASHVSPGKTWEGFAGALLVGALFAGGAAYFWLDESEALYQIGFVLLSLATVVVSVLGDLLESLFKRKAGVKDSGQILPGHGGMLDRIDSLTSAAPFFLAGLLLMGSLS</sequence>
<comment type="catalytic activity">
    <reaction evidence="1 18">
        <text>a 1,2-diacyl-sn-glycero-3-phosphate + CTP + H(+) = a CDP-1,2-diacyl-sn-glycerol + diphosphate</text>
        <dbReference type="Rhea" id="RHEA:16229"/>
        <dbReference type="ChEBI" id="CHEBI:15378"/>
        <dbReference type="ChEBI" id="CHEBI:33019"/>
        <dbReference type="ChEBI" id="CHEBI:37563"/>
        <dbReference type="ChEBI" id="CHEBI:58332"/>
        <dbReference type="ChEBI" id="CHEBI:58608"/>
        <dbReference type="EC" id="2.7.7.41"/>
    </reaction>
</comment>
<comment type="similarity">
    <text evidence="5 18">Belongs to the CDS family.</text>
</comment>
<evidence type="ECO:0000256" key="10">
    <source>
        <dbReference type="ARBA" id="ARBA00022679"/>
    </source>
</evidence>
<dbReference type="GO" id="GO:0005886">
    <property type="term" value="C:plasma membrane"/>
    <property type="evidence" value="ECO:0007669"/>
    <property type="project" value="UniProtKB-SubCell"/>
</dbReference>
<feature type="transmembrane region" description="Helical" evidence="19">
    <location>
        <begin position="181"/>
        <end position="201"/>
    </location>
</feature>
<evidence type="ECO:0000256" key="12">
    <source>
        <dbReference type="ARBA" id="ARBA00022695"/>
    </source>
</evidence>
<evidence type="ECO:0000256" key="7">
    <source>
        <dbReference type="ARBA" id="ARBA00019373"/>
    </source>
</evidence>
<evidence type="ECO:0000256" key="1">
    <source>
        <dbReference type="ARBA" id="ARBA00001698"/>
    </source>
</evidence>
<protein>
    <recommendedName>
        <fullName evidence="7 18">Phosphatidate cytidylyltransferase</fullName>
        <ecNumber evidence="6 18">2.7.7.41</ecNumber>
    </recommendedName>
</protein>
<accession>A0A251XBM8</accession>
<feature type="transmembrane region" description="Helical" evidence="19">
    <location>
        <begin position="115"/>
        <end position="135"/>
    </location>
</feature>
<evidence type="ECO:0000256" key="17">
    <source>
        <dbReference type="ARBA" id="ARBA00023264"/>
    </source>
</evidence>
<gene>
    <name evidence="20" type="ORF">TPSD3_04265</name>
</gene>
<dbReference type="UniPathway" id="UPA00557">
    <property type="reaction ID" value="UER00614"/>
</dbReference>
<feature type="transmembrane region" description="Helical" evidence="19">
    <location>
        <begin position="207"/>
        <end position="226"/>
    </location>
</feature>
<dbReference type="GO" id="GO:0004605">
    <property type="term" value="F:phosphatidate cytidylyltransferase activity"/>
    <property type="evidence" value="ECO:0007669"/>
    <property type="project" value="UniProtKB-EC"/>
</dbReference>
<dbReference type="EMBL" id="MSLT01000006">
    <property type="protein sequence ID" value="OUD15734.1"/>
    <property type="molecule type" value="Genomic_DNA"/>
</dbReference>
<dbReference type="GO" id="GO:0016024">
    <property type="term" value="P:CDP-diacylglycerol biosynthetic process"/>
    <property type="evidence" value="ECO:0007669"/>
    <property type="project" value="UniProtKB-UniPathway"/>
</dbReference>